<gene>
    <name evidence="2" type="ORF">O181_043887</name>
</gene>
<proteinExistence type="predicted"/>
<evidence type="ECO:0000313" key="2">
    <source>
        <dbReference type="EMBL" id="MBW0504172.1"/>
    </source>
</evidence>
<name>A0A9Q3DLF6_9BASI</name>
<dbReference type="AlphaFoldDB" id="A0A9Q3DLF6"/>
<reference evidence="2" key="1">
    <citation type="submission" date="2021-03" db="EMBL/GenBank/DDBJ databases">
        <title>Draft genome sequence of rust myrtle Austropuccinia psidii MF-1, a brazilian biotype.</title>
        <authorList>
            <person name="Quecine M.C."/>
            <person name="Pachon D.M.R."/>
            <person name="Bonatelli M.L."/>
            <person name="Correr F.H."/>
            <person name="Franceschini L.M."/>
            <person name="Leite T.F."/>
            <person name="Margarido G.R.A."/>
            <person name="Almeida C.A."/>
            <person name="Ferrarezi J.A."/>
            <person name="Labate C.A."/>
        </authorList>
    </citation>
    <scope>NUCLEOTIDE SEQUENCE</scope>
    <source>
        <strain evidence="2">MF-1</strain>
    </source>
</reference>
<organism evidence="2 3">
    <name type="scientific">Austropuccinia psidii MF-1</name>
    <dbReference type="NCBI Taxonomy" id="1389203"/>
    <lineage>
        <taxon>Eukaryota</taxon>
        <taxon>Fungi</taxon>
        <taxon>Dikarya</taxon>
        <taxon>Basidiomycota</taxon>
        <taxon>Pucciniomycotina</taxon>
        <taxon>Pucciniomycetes</taxon>
        <taxon>Pucciniales</taxon>
        <taxon>Sphaerophragmiaceae</taxon>
        <taxon>Austropuccinia</taxon>
    </lineage>
</organism>
<protein>
    <recommendedName>
        <fullName evidence="4">Zn(2)-C6 fungal-type domain-containing protein</fullName>
    </recommendedName>
</protein>
<feature type="region of interest" description="Disordered" evidence="1">
    <location>
        <begin position="148"/>
        <end position="219"/>
    </location>
</feature>
<evidence type="ECO:0008006" key="4">
    <source>
        <dbReference type="Google" id="ProtNLM"/>
    </source>
</evidence>
<sequence length="301" mass="33411">MLCTLCTKGGIPCIHSSTTTDPCDACRQAHKKCLFIVCPFQPRRQRSSRPGHPRKYSFVVDDYETISKHKWTPGPQTGQREQFWTISPVPSSIDFSTPLLGHHLMVTSLLDWREAIIRPMKDGDGKRTFELGLIVTMSCHRWDLNAKVKQNPANPPQQDSPVPSLPCKQTPRQPTPGPSGTQWSEELFREPSQTKEPPIPAPSPSSEPPEDIPTCEPEPEVALTQSTEEAFARPATPRSIIIIDDMPIGPPLPLPLLFPPSTPTPVPSQCPHEPQGLHPQCQAPLIPTMTLARNLPTYDQL</sequence>
<evidence type="ECO:0000256" key="1">
    <source>
        <dbReference type="SAM" id="MobiDB-lite"/>
    </source>
</evidence>
<keyword evidence="3" id="KW-1185">Reference proteome</keyword>
<feature type="compositionally biased region" description="Pro residues" evidence="1">
    <location>
        <begin position="197"/>
        <end position="207"/>
    </location>
</feature>
<comment type="caution">
    <text evidence="2">The sequence shown here is derived from an EMBL/GenBank/DDBJ whole genome shotgun (WGS) entry which is preliminary data.</text>
</comment>
<evidence type="ECO:0000313" key="3">
    <source>
        <dbReference type="Proteomes" id="UP000765509"/>
    </source>
</evidence>
<accession>A0A9Q3DLF6</accession>
<dbReference type="EMBL" id="AVOT02017768">
    <property type="protein sequence ID" value="MBW0504172.1"/>
    <property type="molecule type" value="Genomic_DNA"/>
</dbReference>
<dbReference type="Proteomes" id="UP000765509">
    <property type="component" value="Unassembled WGS sequence"/>
</dbReference>